<dbReference type="OrthoDB" id="2985570at2759"/>
<reference evidence="1" key="1">
    <citation type="journal article" date="2021" name="Genome Biol. Evol.">
        <title>The assembled and annotated genome of the fairy-ring fungus Marasmius oreades.</title>
        <authorList>
            <person name="Hiltunen M."/>
            <person name="Ament-Velasquez S.L."/>
            <person name="Johannesson H."/>
        </authorList>
    </citation>
    <scope>NUCLEOTIDE SEQUENCE</scope>
    <source>
        <strain evidence="1">03SP1</strain>
    </source>
</reference>
<name>A0A9P7RRK9_9AGAR</name>
<dbReference type="RefSeq" id="XP_043004437.1">
    <property type="nucleotide sequence ID" value="XM_043157071.1"/>
</dbReference>
<proteinExistence type="predicted"/>
<dbReference type="Proteomes" id="UP001049176">
    <property type="component" value="Chromosome 8"/>
</dbReference>
<sequence>MDADLFCHAHDMTFGPNTSFNVVGRDVVHNYFTCVCRRNGQLEARRESESSKAMTLSSAFKERLGAKKDGIEVIKRAKVIMREEVSSKCLVVRLKQTNPFRPRVVEVRRTVQLAEIAGKNPDKRFTVVTLESEDPNPNTLRDQEIWKLWKRVYEHLLAHQRSYFPQLFGLYQSSNPAMIFHEELVVGDKIIDEHVRTPIVRVYLLYIHITSCRALFEDGVLKRSSIPFSDQYSDWVFNLNTCSWIYDITSITLSNTEIEAPSVFFDNPPSLPHACKPKLDCKEIVGAVGPDYLRFVSTIKLKINVKDLTEFLRQGYLTFGAVVDRRKPGILAHFPFVPSPGWYHKSMNPDIQATFSESVPSRLDLKFNVKKDSVRLNLRFSLRLTPDDRHRLRVAYLAQSLSVHKNGIRRSDLVFIEEIRFKLAGNFVRGRPSAYLFVPPPPIELTHGVQSTRWPLAAPFYYWSFDPEGKDSIPKEDWHQYGIPELKLKEAWVGSSWPEELYDAARDYLVLNNYELDGERFARENGCPMLIKGDPHASV</sequence>
<comment type="caution">
    <text evidence="1">The sequence shown here is derived from an EMBL/GenBank/DDBJ whole genome shotgun (WGS) entry which is preliminary data.</text>
</comment>
<organism evidence="1 2">
    <name type="scientific">Marasmius oreades</name>
    <name type="common">fairy-ring Marasmius</name>
    <dbReference type="NCBI Taxonomy" id="181124"/>
    <lineage>
        <taxon>Eukaryota</taxon>
        <taxon>Fungi</taxon>
        <taxon>Dikarya</taxon>
        <taxon>Basidiomycota</taxon>
        <taxon>Agaricomycotina</taxon>
        <taxon>Agaricomycetes</taxon>
        <taxon>Agaricomycetidae</taxon>
        <taxon>Agaricales</taxon>
        <taxon>Marasmiineae</taxon>
        <taxon>Marasmiaceae</taxon>
        <taxon>Marasmius</taxon>
    </lineage>
</organism>
<dbReference type="EMBL" id="CM032188">
    <property type="protein sequence ID" value="KAG7087966.1"/>
    <property type="molecule type" value="Genomic_DNA"/>
</dbReference>
<gene>
    <name evidence="1" type="ORF">E1B28_012007</name>
</gene>
<accession>A0A9P7RRK9</accession>
<protein>
    <submittedName>
        <fullName evidence="1">Uncharacterized protein</fullName>
    </submittedName>
</protein>
<dbReference type="AlphaFoldDB" id="A0A9P7RRK9"/>
<evidence type="ECO:0000313" key="2">
    <source>
        <dbReference type="Proteomes" id="UP001049176"/>
    </source>
</evidence>
<dbReference type="GeneID" id="66081082"/>
<keyword evidence="2" id="KW-1185">Reference proteome</keyword>
<dbReference type="KEGG" id="more:E1B28_012007"/>
<evidence type="ECO:0000313" key="1">
    <source>
        <dbReference type="EMBL" id="KAG7087966.1"/>
    </source>
</evidence>